<organism evidence="2 3">
    <name type="scientific">Psophocarpus tetragonolobus</name>
    <name type="common">Winged bean</name>
    <name type="synonym">Dolichos tetragonolobus</name>
    <dbReference type="NCBI Taxonomy" id="3891"/>
    <lineage>
        <taxon>Eukaryota</taxon>
        <taxon>Viridiplantae</taxon>
        <taxon>Streptophyta</taxon>
        <taxon>Embryophyta</taxon>
        <taxon>Tracheophyta</taxon>
        <taxon>Spermatophyta</taxon>
        <taxon>Magnoliopsida</taxon>
        <taxon>eudicotyledons</taxon>
        <taxon>Gunneridae</taxon>
        <taxon>Pentapetalae</taxon>
        <taxon>rosids</taxon>
        <taxon>fabids</taxon>
        <taxon>Fabales</taxon>
        <taxon>Fabaceae</taxon>
        <taxon>Papilionoideae</taxon>
        <taxon>50 kb inversion clade</taxon>
        <taxon>NPAAA clade</taxon>
        <taxon>indigoferoid/millettioid clade</taxon>
        <taxon>Phaseoleae</taxon>
        <taxon>Psophocarpus</taxon>
    </lineage>
</organism>
<accession>A0AAN9NRJ6</accession>
<reference evidence="2 3" key="1">
    <citation type="submission" date="2024-01" db="EMBL/GenBank/DDBJ databases">
        <title>The genomes of 5 underutilized Papilionoideae crops provide insights into root nodulation and disease resistanc.</title>
        <authorList>
            <person name="Jiang F."/>
        </authorList>
    </citation>
    <scope>NUCLEOTIDE SEQUENCE [LARGE SCALE GENOMIC DNA]</scope>
    <source>
        <strain evidence="2">DUOXIRENSHENG_FW03</strain>
        <tissue evidence="2">Leaves</tissue>
    </source>
</reference>
<gene>
    <name evidence="2" type="ORF">VNO78_35912</name>
</gene>
<feature type="region of interest" description="Disordered" evidence="1">
    <location>
        <begin position="34"/>
        <end position="71"/>
    </location>
</feature>
<proteinExistence type="predicted"/>
<evidence type="ECO:0000313" key="3">
    <source>
        <dbReference type="Proteomes" id="UP001386955"/>
    </source>
</evidence>
<sequence>MLYFLNTYHNSDFIILVYYQMLSDKGEVAVTVGREGRKQKKEKRKVGRARPGSMKGVSAWEKREKRKERRKWKVGSGKWEVGTLN</sequence>
<evidence type="ECO:0000256" key="1">
    <source>
        <dbReference type="SAM" id="MobiDB-lite"/>
    </source>
</evidence>
<protein>
    <submittedName>
        <fullName evidence="2">Uncharacterized protein</fullName>
    </submittedName>
</protein>
<feature type="compositionally biased region" description="Basic residues" evidence="1">
    <location>
        <begin position="37"/>
        <end position="48"/>
    </location>
</feature>
<name>A0AAN9NRJ6_PSOTE</name>
<dbReference type="AlphaFoldDB" id="A0AAN9NRJ6"/>
<dbReference type="Proteomes" id="UP001386955">
    <property type="component" value="Unassembled WGS sequence"/>
</dbReference>
<comment type="caution">
    <text evidence="2">The sequence shown here is derived from an EMBL/GenBank/DDBJ whole genome shotgun (WGS) entry which is preliminary data.</text>
</comment>
<dbReference type="EMBL" id="JAYMYS010000066">
    <property type="protein sequence ID" value="KAK7375219.1"/>
    <property type="molecule type" value="Genomic_DNA"/>
</dbReference>
<keyword evidence="3" id="KW-1185">Reference proteome</keyword>
<evidence type="ECO:0000313" key="2">
    <source>
        <dbReference type="EMBL" id="KAK7375219.1"/>
    </source>
</evidence>